<gene>
    <name evidence="1" type="ORF">P8935_12520</name>
</gene>
<organism evidence="1">
    <name type="scientific">Telmatobacter sp. DSM 110680</name>
    <dbReference type="NCBI Taxonomy" id="3036704"/>
    <lineage>
        <taxon>Bacteria</taxon>
        <taxon>Pseudomonadati</taxon>
        <taxon>Acidobacteriota</taxon>
        <taxon>Terriglobia</taxon>
        <taxon>Terriglobales</taxon>
        <taxon>Acidobacteriaceae</taxon>
        <taxon>Telmatobacter</taxon>
    </lineage>
</organism>
<sequence length="66" mass="7220">MERICTHCHAELAHDTKADWCPACGGSLIERESLPQAEVKVAPVEVDHRGIVLPRRHALGGIITPQ</sequence>
<name>A0AAU7DC57_9BACT</name>
<proteinExistence type="predicted"/>
<accession>A0AAU7DC57</accession>
<reference evidence="1" key="1">
    <citation type="submission" date="2023-03" db="EMBL/GenBank/DDBJ databases">
        <title>Edaphobacter sp.</title>
        <authorList>
            <person name="Huber K.J."/>
            <person name="Papendorf J."/>
            <person name="Pilke C."/>
            <person name="Bunk B."/>
            <person name="Sproeer C."/>
            <person name="Pester M."/>
        </authorList>
    </citation>
    <scope>NUCLEOTIDE SEQUENCE</scope>
    <source>
        <strain evidence="1">DSM 110680</strain>
    </source>
</reference>
<dbReference type="EMBL" id="CP121196">
    <property type="protein sequence ID" value="XBH15394.1"/>
    <property type="molecule type" value="Genomic_DNA"/>
</dbReference>
<dbReference type="AlphaFoldDB" id="A0AAU7DC57"/>
<protein>
    <recommendedName>
        <fullName evidence="2">Zinc-ribbon domain-containing protein</fullName>
    </recommendedName>
</protein>
<evidence type="ECO:0000313" key="1">
    <source>
        <dbReference type="EMBL" id="XBH15394.1"/>
    </source>
</evidence>
<dbReference type="RefSeq" id="WP_348260626.1">
    <property type="nucleotide sequence ID" value="NZ_CP121196.1"/>
</dbReference>
<evidence type="ECO:0008006" key="2">
    <source>
        <dbReference type="Google" id="ProtNLM"/>
    </source>
</evidence>